<dbReference type="SMART" id="SM00360">
    <property type="entry name" value="RRM"/>
    <property type="match status" value="1"/>
</dbReference>
<protein>
    <submittedName>
        <fullName evidence="7">RNA processing protein ld23810p like protein</fullName>
    </submittedName>
</protein>
<evidence type="ECO:0000313" key="7">
    <source>
        <dbReference type="EMBL" id="KAK1445054.1"/>
    </source>
</evidence>
<accession>A0AAD8PGR1</accession>
<dbReference type="Gene3D" id="1.10.10.790">
    <property type="entry name" value="Surp module"/>
    <property type="match status" value="1"/>
</dbReference>
<evidence type="ECO:0000256" key="2">
    <source>
        <dbReference type="PROSITE-ProRule" id="PRU00176"/>
    </source>
</evidence>
<dbReference type="SMART" id="SM00582">
    <property type="entry name" value="RPR"/>
    <property type="match status" value="1"/>
</dbReference>
<dbReference type="InterPro" id="IPR051485">
    <property type="entry name" value="SR-CTD_assoc_factor"/>
</dbReference>
<gene>
    <name evidence="7" type="ORF">BgAZ_109600</name>
</gene>
<dbReference type="SMART" id="SM00648">
    <property type="entry name" value="SWAP"/>
    <property type="match status" value="1"/>
</dbReference>
<dbReference type="Pfam" id="PF00076">
    <property type="entry name" value="RRM_1"/>
    <property type="match status" value="1"/>
</dbReference>
<dbReference type="AlphaFoldDB" id="A0AAD8PGR1"/>
<keyword evidence="1 2" id="KW-0694">RNA-binding</keyword>
<feature type="domain" description="SURP motif" evidence="5">
    <location>
        <begin position="303"/>
        <end position="346"/>
    </location>
</feature>
<proteinExistence type="predicted"/>
<dbReference type="CDD" id="cd00590">
    <property type="entry name" value="RRM_SF"/>
    <property type="match status" value="1"/>
</dbReference>
<comment type="caution">
    <text evidence="7">The sequence shown here is derived from an EMBL/GenBank/DDBJ whole genome shotgun (WGS) entry which is preliminary data.</text>
</comment>
<dbReference type="PROSITE" id="PS51391">
    <property type="entry name" value="CID"/>
    <property type="match status" value="1"/>
</dbReference>
<organism evidence="7 8">
    <name type="scientific">Babesia gibsoni</name>
    <dbReference type="NCBI Taxonomy" id="33632"/>
    <lineage>
        <taxon>Eukaryota</taxon>
        <taxon>Sar</taxon>
        <taxon>Alveolata</taxon>
        <taxon>Apicomplexa</taxon>
        <taxon>Aconoidasida</taxon>
        <taxon>Piroplasmida</taxon>
        <taxon>Babesiidae</taxon>
        <taxon>Babesia</taxon>
    </lineage>
</organism>
<evidence type="ECO:0000256" key="3">
    <source>
        <dbReference type="SAM" id="MobiDB-lite"/>
    </source>
</evidence>
<dbReference type="PANTHER" id="PTHR23140:SF0">
    <property type="entry name" value="U2 SNRNP-ASSOCIATED SURP MOTIF-CONTAINING PROTEIN"/>
    <property type="match status" value="1"/>
</dbReference>
<feature type="region of interest" description="Disordered" evidence="3">
    <location>
        <begin position="127"/>
        <end position="146"/>
    </location>
</feature>
<dbReference type="Gene3D" id="3.30.70.330">
    <property type="match status" value="1"/>
</dbReference>
<feature type="compositionally biased region" description="Basic and acidic residues" evidence="3">
    <location>
        <begin position="127"/>
        <end position="136"/>
    </location>
</feature>
<evidence type="ECO:0000313" key="8">
    <source>
        <dbReference type="Proteomes" id="UP001230268"/>
    </source>
</evidence>
<dbReference type="PANTHER" id="PTHR23140">
    <property type="entry name" value="RNA PROCESSING PROTEIN LD23810P"/>
    <property type="match status" value="1"/>
</dbReference>
<keyword evidence="8" id="KW-1185">Reference proteome</keyword>
<evidence type="ECO:0000259" key="6">
    <source>
        <dbReference type="PROSITE" id="PS51391"/>
    </source>
</evidence>
<dbReference type="GO" id="GO:0005634">
    <property type="term" value="C:nucleus"/>
    <property type="evidence" value="ECO:0007669"/>
    <property type="project" value="TreeGrafter"/>
</dbReference>
<dbReference type="Proteomes" id="UP001230268">
    <property type="component" value="Unassembled WGS sequence"/>
</dbReference>
<name>A0AAD8PGR1_BABGI</name>
<dbReference type="Gene3D" id="1.25.40.90">
    <property type="match status" value="1"/>
</dbReference>
<dbReference type="SUPFAM" id="SSF54928">
    <property type="entry name" value="RNA-binding domain, RBD"/>
    <property type="match status" value="1"/>
</dbReference>
<dbReference type="Pfam" id="PF04818">
    <property type="entry name" value="CID"/>
    <property type="match status" value="1"/>
</dbReference>
<evidence type="ECO:0000259" key="5">
    <source>
        <dbReference type="PROSITE" id="PS50128"/>
    </source>
</evidence>
<dbReference type="PROSITE" id="PS50128">
    <property type="entry name" value="SURP"/>
    <property type="match status" value="1"/>
</dbReference>
<feature type="region of interest" description="Disordered" evidence="3">
    <location>
        <begin position="700"/>
        <end position="761"/>
    </location>
</feature>
<dbReference type="PROSITE" id="PS50102">
    <property type="entry name" value="RRM"/>
    <property type="match status" value="1"/>
</dbReference>
<dbReference type="GO" id="GO:0003723">
    <property type="term" value="F:RNA binding"/>
    <property type="evidence" value="ECO:0007669"/>
    <property type="project" value="UniProtKB-UniRule"/>
</dbReference>
<reference evidence="7" key="1">
    <citation type="submission" date="2023-08" db="EMBL/GenBank/DDBJ databases">
        <title>Draft sequence of the Babesia gibsoni genome.</title>
        <authorList>
            <person name="Yamagishi J.Y."/>
            <person name="Xuan X.X."/>
        </authorList>
    </citation>
    <scope>NUCLEOTIDE SEQUENCE</scope>
    <source>
        <strain evidence="7">Azabu</strain>
    </source>
</reference>
<feature type="compositionally biased region" description="Acidic residues" evidence="3">
    <location>
        <begin position="700"/>
        <end position="717"/>
    </location>
</feature>
<evidence type="ECO:0000256" key="1">
    <source>
        <dbReference type="ARBA" id="ARBA00022884"/>
    </source>
</evidence>
<feature type="domain" description="CID" evidence="6">
    <location>
        <begin position="416"/>
        <end position="561"/>
    </location>
</feature>
<dbReference type="Pfam" id="PF01805">
    <property type="entry name" value="Surp"/>
    <property type="match status" value="1"/>
</dbReference>
<dbReference type="InterPro" id="IPR008942">
    <property type="entry name" value="ENTH_VHS"/>
</dbReference>
<sequence>MLNRASWIFKQKQDEVAKERENIETSKIYAEYVKEFELAESSGSKLSFVKASAGDKTARNDFPVAPSVANIFETQGDGTSLEEPHDPHSKEYLKYLQTASTTTHSKPVYQGKTRELDVFIQELKEKQQRHDEERVKQRLQSQPSSRQVTEVFGNVHGGYSGFSDVGPVSTGSATIYVDNLYPKINKEDIEFRLSRYGRITDIRIIPNKEPDHMATACALVTFTNPESAVRAKEEIDGLDILGYQCRITLAYKTDQSAFSVSNSPGSCVSISPHIPPPPPRPLLLADEKGVTVQIPFSNEKKKVIDLMATYLVEGGPEFESIILNNESPEGLFGFLYDRRSPEHVYYRWKVYSLLQGDVDEQHSTSPFNIVDGGLIWHPPSHDGDSGKSPSKDNVYTGHGFSPEKISPLHASGWKPLLDHDLDRLHEMLRNPSTMRSAIGEAMVFIIDHGESAYHVTDVLINAITEETEMIGTKISRLYIMSDVLYNSSASHQFAWVYRLSMEKRMPEVFDNLRSFIKTSTSKIAKEQLMDAAMKLLTAWRQWTVYTTDFLRGLQATLFGPDFESLDQSSTFKESETLINTNHDGEQMEYFDFLSKVPLKWRDTAYGYLLMRLKQLKKLCANNGLITYPDTRLELVARLITSEMYWDSEDAKREAAAYGESQVVDENDHMSIDHTGEEQTEGNVHPVSVLPHIDSTLVMDENSDMEEESSDEREPPEDDIPKEQEAPLSQVEHCEKAEEPAQPPTVISYRPSEDDIDDIFAT</sequence>
<dbReference type="GO" id="GO:0006396">
    <property type="term" value="P:RNA processing"/>
    <property type="evidence" value="ECO:0007669"/>
    <property type="project" value="InterPro"/>
</dbReference>
<dbReference type="SUPFAM" id="SSF109905">
    <property type="entry name" value="Surp module (SWAP domain)"/>
    <property type="match status" value="1"/>
</dbReference>
<dbReference type="InterPro" id="IPR035979">
    <property type="entry name" value="RBD_domain_sf"/>
</dbReference>
<dbReference type="InterPro" id="IPR000061">
    <property type="entry name" value="Surp"/>
</dbReference>
<dbReference type="InterPro" id="IPR000504">
    <property type="entry name" value="RRM_dom"/>
</dbReference>
<dbReference type="InterPro" id="IPR035967">
    <property type="entry name" value="SWAP/Surp_sf"/>
</dbReference>
<dbReference type="InterPro" id="IPR006569">
    <property type="entry name" value="CID_dom"/>
</dbReference>
<dbReference type="InterPro" id="IPR012677">
    <property type="entry name" value="Nucleotide-bd_a/b_plait_sf"/>
</dbReference>
<dbReference type="EMBL" id="JAVEPI010000001">
    <property type="protein sequence ID" value="KAK1445054.1"/>
    <property type="molecule type" value="Genomic_DNA"/>
</dbReference>
<feature type="domain" description="RRM" evidence="4">
    <location>
        <begin position="173"/>
        <end position="252"/>
    </location>
</feature>
<evidence type="ECO:0000259" key="4">
    <source>
        <dbReference type="PROSITE" id="PS50102"/>
    </source>
</evidence>